<keyword evidence="1" id="KW-0812">Transmembrane</keyword>
<accession>A5EY55</accession>
<evidence type="ECO:0000313" key="3">
    <source>
        <dbReference type="Proteomes" id="UP000000248"/>
    </source>
</evidence>
<reference evidence="2 3" key="1">
    <citation type="journal article" date="2007" name="Nat. Biotechnol.">
        <title>Genome sequence and identification of candidate vaccine antigens from the animal pathogen Dichelobacter nodosus.</title>
        <authorList>
            <person name="Myers G.S."/>
            <person name="Parker D."/>
            <person name="Al-Hasani K."/>
            <person name="Kennan R.M."/>
            <person name="Seemann T."/>
            <person name="Ren Q."/>
            <person name="Badger J.H."/>
            <person name="Selengut J.D."/>
            <person name="Deboy R.T."/>
            <person name="Tettelin H."/>
            <person name="Boyce J.D."/>
            <person name="McCarl V.P."/>
            <person name="Han X."/>
            <person name="Nelson W.C."/>
            <person name="Madupu R."/>
            <person name="Mohamoud Y."/>
            <person name="Holley T."/>
            <person name="Fedorova N."/>
            <person name="Khouri H."/>
            <person name="Bottomley S.P."/>
            <person name="Whittington R.J."/>
            <person name="Adler B."/>
            <person name="Songer J.G."/>
            <person name="Rood J.I."/>
            <person name="Paulsen I.T."/>
        </authorList>
    </citation>
    <scope>NUCLEOTIDE SEQUENCE [LARGE SCALE GENOMIC DNA]</scope>
    <source>
        <strain evidence="2 3">VCS1703A</strain>
    </source>
</reference>
<sequence length="36" mass="4312">MNNGHLFEVNNYWDQNIMPCVPFFCCFSTLFFAVDF</sequence>
<feature type="transmembrane region" description="Helical" evidence="1">
    <location>
        <begin position="16"/>
        <end position="34"/>
    </location>
</feature>
<dbReference type="AlphaFoldDB" id="A5EY55"/>
<protein>
    <submittedName>
        <fullName evidence="2">Uncharacterized protein</fullName>
    </submittedName>
</protein>
<proteinExistence type="predicted"/>
<name>A5EY55_DICNV</name>
<dbReference type="Proteomes" id="UP000000248">
    <property type="component" value="Chromosome"/>
</dbReference>
<evidence type="ECO:0000313" key="2">
    <source>
        <dbReference type="EMBL" id="ABQ14156.1"/>
    </source>
</evidence>
<keyword evidence="1" id="KW-0472">Membrane</keyword>
<dbReference type="STRING" id="246195.DNO_0927"/>
<keyword evidence="1" id="KW-1133">Transmembrane helix</keyword>
<dbReference type="EMBL" id="CP000513">
    <property type="protein sequence ID" value="ABQ14156.1"/>
    <property type="molecule type" value="Genomic_DNA"/>
</dbReference>
<evidence type="ECO:0000256" key="1">
    <source>
        <dbReference type="SAM" id="Phobius"/>
    </source>
</evidence>
<gene>
    <name evidence="2" type="ordered locus">DNO_0927</name>
</gene>
<dbReference type="HOGENOM" id="CLU_3355845_0_0_6"/>
<dbReference type="KEGG" id="dno:DNO_0927"/>
<keyword evidence="3" id="KW-1185">Reference proteome</keyword>
<organism evidence="2 3">
    <name type="scientific">Dichelobacter nodosus (strain VCS1703A)</name>
    <dbReference type="NCBI Taxonomy" id="246195"/>
    <lineage>
        <taxon>Bacteria</taxon>
        <taxon>Pseudomonadati</taxon>
        <taxon>Pseudomonadota</taxon>
        <taxon>Gammaproteobacteria</taxon>
        <taxon>Cardiobacteriales</taxon>
        <taxon>Cardiobacteriaceae</taxon>
        <taxon>Dichelobacter</taxon>
    </lineage>
</organism>